<dbReference type="FunFam" id="3.30.160.60:FF:000325">
    <property type="entry name" value="ZFP90 zinc finger protein"/>
    <property type="match status" value="1"/>
</dbReference>
<keyword evidence="7" id="KW-0238">DNA-binding</keyword>
<organism evidence="12 13">
    <name type="scientific">Spodoptera littoralis</name>
    <name type="common">Egyptian cotton leafworm</name>
    <dbReference type="NCBI Taxonomy" id="7109"/>
    <lineage>
        <taxon>Eukaryota</taxon>
        <taxon>Metazoa</taxon>
        <taxon>Ecdysozoa</taxon>
        <taxon>Arthropoda</taxon>
        <taxon>Hexapoda</taxon>
        <taxon>Insecta</taxon>
        <taxon>Pterygota</taxon>
        <taxon>Neoptera</taxon>
        <taxon>Endopterygota</taxon>
        <taxon>Lepidoptera</taxon>
        <taxon>Glossata</taxon>
        <taxon>Ditrysia</taxon>
        <taxon>Noctuoidea</taxon>
        <taxon>Noctuidae</taxon>
        <taxon>Amphipyrinae</taxon>
        <taxon>Spodoptera</taxon>
    </lineage>
</organism>
<feature type="domain" description="C2H2-type" evidence="11">
    <location>
        <begin position="871"/>
        <end position="893"/>
    </location>
</feature>
<evidence type="ECO:0000256" key="7">
    <source>
        <dbReference type="ARBA" id="ARBA00023125"/>
    </source>
</evidence>
<feature type="domain" description="C2H2-type" evidence="11">
    <location>
        <begin position="898"/>
        <end position="925"/>
    </location>
</feature>
<dbReference type="GO" id="GO:0000981">
    <property type="term" value="F:DNA-binding transcription factor activity, RNA polymerase II-specific"/>
    <property type="evidence" value="ECO:0007669"/>
    <property type="project" value="TreeGrafter"/>
</dbReference>
<keyword evidence="2" id="KW-0479">Metal-binding</keyword>
<evidence type="ECO:0000256" key="10">
    <source>
        <dbReference type="PROSITE-ProRule" id="PRU00042"/>
    </source>
</evidence>
<evidence type="ECO:0000259" key="11">
    <source>
        <dbReference type="PROSITE" id="PS50157"/>
    </source>
</evidence>
<evidence type="ECO:0000256" key="1">
    <source>
        <dbReference type="ARBA" id="ARBA00004123"/>
    </source>
</evidence>
<dbReference type="Pfam" id="PF00096">
    <property type="entry name" value="zf-C2H2"/>
    <property type="match status" value="1"/>
</dbReference>
<keyword evidence="6" id="KW-0805">Transcription regulation</keyword>
<dbReference type="GO" id="GO:0000977">
    <property type="term" value="F:RNA polymerase II transcription regulatory region sequence-specific DNA binding"/>
    <property type="evidence" value="ECO:0007669"/>
    <property type="project" value="TreeGrafter"/>
</dbReference>
<evidence type="ECO:0000256" key="5">
    <source>
        <dbReference type="ARBA" id="ARBA00022833"/>
    </source>
</evidence>
<reference evidence="12" key="1">
    <citation type="submission" date="2022-02" db="EMBL/GenBank/DDBJ databases">
        <authorList>
            <person name="King R."/>
        </authorList>
    </citation>
    <scope>NUCLEOTIDE SEQUENCE</scope>
</reference>
<keyword evidence="8" id="KW-0804">Transcription</keyword>
<gene>
    <name evidence="12" type="ORF">SPLIT_LOCUS8081</name>
</gene>
<keyword evidence="4 10" id="KW-0863">Zinc-finger</keyword>
<comment type="subcellular location">
    <subcellularLocation>
        <location evidence="1">Nucleus</location>
    </subcellularLocation>
</comment>
<feature type="domain" description="C2H2-type" evidence="11">
    <location>
        <begin position="690"/>
        <end position="717"/>
    </location>
</feature>
<evidence type="ECO:0000256" key="9">
    <source>
        <dbReference type="ARBA" id="ARBA00023242"/>
    </source>
</evidence>
<dbReference type="PROSITE" id="PS00028">
    <property type="entry name" value="ZINC_FINGER_C2H2_1"/>
    <property type="match status" value="11"/>
</dbReference>
<keyword evidence="5" id="KW-0862">Zinc</keyword>
<dbReference type="EMBL" id="LR824559">
    <property type="protein sequence ID" value="CAH1642725.1"/>
    <property type="molecule type" value="Genomic_DNA"/>
</dbReference>
<dbReference type="PANTHER" id="PTHR24409">
    <property type="entry name" value="ZINC FINGER PROTEIN 142"/>
    <property type="match status" value="1"/>
</dbReference>
<name>A0A9P0N5Z2_SPOLI</name>
<evidence type="ECO:0000256" key="4">
    <source>
        <dbReference type="ARBA" id="ARBA00022771"/>
    </source>
</evidence>
<evidence type="ECO:0000313" key="12">
    <source>
        <dbReference type="EMBL" id="CAH1642725.1"/>
    </source>
</evidence>
<keyword evidence="13" id="KW-1185">Reference proteome</keyword>
<dbReference type="Proteomes" id="UP001153321">
    <property type="component" value="Chromosome 28"/>
</dbReference>
<accession>A0A9P0N5Z2</accession>
<dbReference type="GO" id="GO:0008270">
    <property type="term" value="F:zinc ion binding"/>
    <property type="evidence" value="ECO:0007669"/>
    <property type="project" value="UniProtKB-KW"/>
</dbReference>
<protein>
    <recommendedName>
        <fullName evidence="11">C2H2-type domain-containing protein</fullName>
    </recommendedName>
</protein>
<dbReference type="SUPFAM" id="SSF57667">
    <property type="entry name" value="beta-beta-alpha zinc fingers"/>
    <property type="match status" value="3"/>
</dbReference>
<evidence type="ECO:0000313" key="13">
    <source>
        <dbReference type="Proteomes" id="UP001153321"/>
    </source>
</evidence>
<sequence>MSNSARKRCRKSKLVPRECAEEEEINLQSPLKKLFIPVKNVKTKRKKTETKVEKKNDIKSVLKKINAAAKQDSEEAKALEEPARKFEVDIQIETCDEDMNPDGTLEENKSILRHHLPNLDMSPFPSIELKIDDILKVTDDINQTATNNADKSLSLYVKNTIGSTIQNASPRSDHEEGILKALEEWKLWSNHAKYVNRTRPVFYKCYICKVAWWHLSDFRDHIAQHEKVIVTFEQTNHESNIVASYSKFTFENIFAEGNCSLCGRDYHYHKVQTYDFNNIVFGQYVSRRCQRTFFNCYSAMIHANNCEFCDVGDNECQVCSVKFEKLIDLEEHLVLCHSVRSDEPAAVIGGKTCKCSKRFISKVHHVCVNKDPVFQCFDCFEGFYNKIMIKKHSAMSKQNFTCDICNESLNKYCKKYIHLMKHTDQFMMVAKCMQCPDFNLFVDEEDAFQHKRSKHGQDSKRNLYFPKILVPTSCIVDSLRTELGNVVKKEKSDNQDNTIDNQEETMADIKIESDFVKEEPEEPENEEDDEECNLVIKEEPLELNEPYNEMYEESITENEISIKEENFDVDEEDDYQGDIIKIDVKCEATDQFGVKETVTDDNLTEKLCTNGSDNETFSPVLVGGRMKNRIYKCNKCGYQARHKKFKEHVESSCGNSTYNKNSYNCSECETVFPSLGTYLLHFTKHGLKEMACPECLRQFKTLTQLGQHIYTHIKQNFVRVKLISHESYYKLDFQCKQCSDIVHLDQFFDHWQIHLGHNRENKLRSIEEIRQDLNPDGSTAHEPLPGCLPEAVVKECLQYIMMKVPKECNYCHRKFTRVYGCKIHIIEHLLGDAYAQKPVFGALRCQICASAFPSPEKYKQHMRDHASLPVYKCELCDRTFSDSSNFTKHKKVHNYKVLVCDLCGKKFQAKASLIKHLVKHEISTPITCNLCNRIFYFESSYRRHVRYAHDKVTFGFRCVICNERFDSLKYKWDHMWQVHKERSQKADCPICLESFRKYADVKFHARMIHGIEVSVLSMKNAASEAANLDTYFKAPRIRLGDNETLVVYESE</sequence>
<evidence type="ECO:0000256" key="2">
    <source>
        <dbReference type="ARBA" id="ARBA00022723"/>
    </source>
</evidence>
<dbReference type="PROSITE" id="PS50157">
    <property type="entry name" value="ZINC_FINGER_C2H2_2"/>
    <property type="match status" value="5"/>
</dbReference>
<dbReference type="AlphaFoldDB" id="A0A9P0N5Z2"/>
<dbReference type="SMART" id="SM00355">
    <property type="entry name" value="ZnF_C2H2"/>
    <property type="match status" value="15"/>
</dbReference>
<dbReference type="InterPro" id="IPR013087">
    <property type="entry name" value="Znf_C2H2_type"/>
</dbReference>
<proteinExistence type="predicted"/>
<keyword evidence="9" id="KW-0539">Nucleus</keyword>
<dbReference type="PANTHER" id="PTHR24409:SF295">
    <property type="entry name" value="AZ2-RELATED"/>
    <property type="match status" value="1"/>
</dbReference>
<feature type="domain" description="C2H2-type" evidence="11">
    <location>
        <begin position="843"/>
        <end position="866"/>
    </location>
</feature>
<evidence type="ECO:0000256" key="6">
    <source>
        <dbReference type="ARBA" id="ARBA00023015"/>
    </source>
</evidence>
<dbReference type="Gene3D" id="3.30.160.60">
    <property type="entry name" value="Classic Zinc Finger"/>
    <property type="match status" value="5"/>
</dbReference>
<feature type="domain" description="C2H2-type" evidence="11">
    <location>
        <begin position="926"/>
        <end position="949"/>
    </location>
</feature>
<dbReference type="GO" id="GO:0005634">
    <property type="term" value="C:nucleus"/>
    <property type="evidence" value="ECO:0007669"/>
    <property type="project" value="UniProtKB-SubCell"/>
</dbReference>
<evidence type="ECO:0000256" key="3">
    <source>
        <dbReference type="ARBA" id="ARBA00022737"/>
    </source>
</evidence>
<evidence type="ECO:0000256" key="8">
    <source>
        <dbReference type="ARBA" id="ARBA00023163"/>
    </source>
</evidence>
<keyword evidence="3" id="KW-0677">Repeat</keyword>
<dbReference type="InterPro" id="IPR036236">
    <property type="entry name" value="Znf_C2H2_sf"/>
</dbReference>